<proteinExistence type="predicted"/>
<dbReference type="RefSeq" id="WP_306981954.1">
    <property type="nucleotide sequence ID" value="NZ_JAUSUA010000002.1"/>
</dbReference>
<dbReference type="InterPro" id="IPR029058">
    <property type="entry name" value="AB_hydrolase_fold"/>
</dbReference>
<reference evidence="1 2" key="1">
    <citation type="submission" date="2023-07" db="EMBL/GenBank/DDBJ databases">
        <title>Genomic Encyclopedia of Type Strains, Phase IV (KMG-IV): sequencing the most valuable type-strain genomes for metagenomic binning, comparative biology and taxonomic classification.</title>
        <authorList>
            <person name="Goeker M."/>
        </authorList>
    </citation>
    <scope>NUCLEOTIDE SEQUENCE [LARGE SCALE GENOMIC DNA]</scope>
    <source>
        <strain evidence="1 2">DSM 19154</strain>
    </source>
</reference>
<dbReference type="InterPro" id="IPR000801">
    <property type="entry name" value="Esterase-like"/>
</dbReference>
<dbReference type="SUPFAM" id="SSF53474">
    <property type="entry name" value="alpha/beta-Hydrolases"/>
    <property type="match status" value="1"/>
</dbReference>
<accession>A0ABT9YH36</accession>
<dbReference type="PANTHER" id="PTHR48098">
    <property type="entry name" value="ENTEROCHELIN ESTERASE-RELATED"/>
    <property type="match status" value="1"/>
</dbReference>
<dbReference type="GO" id="GO:0016787">
    <property type="term" value="F:hydrolase activity"/>
    <property type="evidence" value="ECO:0007669"/>
    <property type="project" value="UniProtKB-KW"/>
</dbReference>
<keyword evidence="2" id="KW-1185">Reference proteome</keyword>
<dbReference type="EMBL" id="JAUSUA010000002">
    <property type="protein sequence ID" value="MDQ0207009.1"/>
    <property type="molecule type" value="Genomic_DNA"/>
</dbReference>
<organism evidence="1 2">
    <name type="scientific">Alkalicoccobacillus murimartini</name>
    <dbReference type="NCBI Taxonomy" id="171685"/>
    <lineage>
        <taxon>Bacteria</taxon>
        <taxon>Bacillati</taxon>
        <taxon>Bacillota</taxon>
        <taxon>Bacilli</taxon>
        <taxon>Bacillales</taxon>
        <taxon>Bacillaceae</taxon>
        <taxon>Alkalicoccobacillus</taxon>
    </lineage>
</organism>
<dbReference type="PANTHER" id="PTHR48098:SF1">
    <property type="entry name" value="DIACYLGLYCEROL ACYLTRANSFERASE_MYCOLYLTRANSFERASE AG85A"/>
    <property type="match status" value="1"/>
</dbReference>
<keyword evidence="1" id="KW-0378">Hydrolase</keyword>
<dbReference type="Proteomes" id="UP001225034">
    <property type="component" value="Unassembled WGS sequence"/>
</dbReference>
<evidence type="ECO:0000313" key="1">
    <source>
        <dbReference type="EMBL" id="MDQ0207009.1"/>
    </source>
</evidence>
<name>A0ABT9YH36_9BACI</name>
<evidence type="ECO:0000313" key="2">
    <source>
        <dbReference type="Proteomes" id="UP001225034"/>
    </source>
</evidence>
<sequence>MATFHGHFSSVSLGGMQTSLQVILPEHHLSTPNRTLYLLHGLNDNETIWTRRTAVERYADTYGFSIIMPFVDTSYYTDMAYGKNYWTYLSEELPKAVSSYFGLNPDPASTYVAGHSMGGYGSFKLALNHPEHFAAAASFSGALDVSSLLEYTPEDKKDQRRRSLNIIFGENSDLDSFGGDLFTLVNQHQKAKRPLPNLYQFCGTEDYLYNMNTKFRDHLTTHNIPAYYEESKADHTWDYWDYCIETFMRKISEAEKGLD</sequence>
<comment type="caution">
    <text evidence="1">The sequence shown here is derived from an EMBL/GenBank/DDBJ whole genome shotgun (WGS) entry which is preliminary data.</text>
</comment>
<protein>
    <submittedName>
        <fullName evidence="1">S-formylglutathione hydrolase FrmB</fullName>
    </submittedName>
</protein>
<dbReference type="Gene3D" id="3.40.50.1820">
    <property type="entry name" value="alpha/beta hydrolase"/>
    <property type="match status" value="1"/>
</dbReference>
<gene>
    <name evidence="1" type="ORF">J2S05_001808</name>
</gene>
<dbReference type="Pfam" id="PF00756">
    <property type="entry name" value="Esterase"/>
    <property type="match status" value="1"/>
</dbReference>
<dbReference type="InterPro" id="IPR050583">
    <property type="entry name" value="Mycobacterial_A85_antigen"/>
</dbReference>